<comment type="caution">
    <text evidence="1">The sequence shown here is derived from an EMBL/GenBank/DDBJ whole genome shotgun (WGS) entry which is preliminary data.</text>
</comment>
<evidence type="ECO:0008006" key="3">
    <source>
        <dbReference type="Google" id="ProtNLM"/>
    </source>
</evidence>
<accession>A0A438CUW5</accession>
<reference evidence="1 2" key="1">
    <citation type="journal article" date="2018" name="PLoS Genet.">
        <title>Population sequencing reveals clonal diversity and ancestral inbreeding in the grapevine cultivar Chardonnay.</title>
        <authorList>
            <person name="Roach M.J."/>
            <person name="Johnson D.L."/>
            <person name="Bohlmann J."/>
            <person name="van Vuuren H.J."/>
            <person name="Jones S.J."/>
            <person name="Pretorius I.S."/>
            <person name="Schmidt S.A."/>
            <person name="Borneman A.R."/>
        </authorList>
    </citation>
    <scope>NUCLEOTIDE SEQUENCE [LARGE SCALE GENOMIC DNA]</scope>
    <source>
        <strain evidence="2">cv. Chardonnay</strain>
        <tissue evidence="1">Leaf</tissue>
    </source>
</reference>
<proteinExistence type="predicted"/>
<dbReference type="Proteomes" id="UP000288805">
    <property type="component" value="Unassembled WGS sequence"/>
</dbReference>
<dbReference type="EMBL" id="QGNW01001970">
    <property type="protein sequence ID" value="RVW26998.1"/>
    <property type="molecule type" value="Genomic_DNA"/>
</dbReference>
<evidence type="ECO:0000313" key="2">
    <source>
        <dbReference type="Proteomes" id="UP000288805"/>
    </source>
</evidence>
<gene>
    <name evidence="1" type="ORF">CK203_100462</name>
</gene>
<sequence length="114" mass="13072">MIFSWLVNSMELEIGQTYMYLSTAKQLWDAVNEMYSDLGNSLQVYELKTKIRNTTQGIIAQYQRTVEKDHVMEFLAGLNMDLDEMRGCVLGKEPLPSISKAFSLKLDEKKVVAE</sequence>
<evidence type="ECO:0000313" key="1">
    <source>
        <dbReference type="EMBL" id="RVW26998.1"/>
    </source>
</evidence>
<organism evidence="1 2">
    <name type="scientific">Vitis vinifera</name>
    <name type="common">Grape</name>
    <dbReference type="NCBI Taxonomy" id="29760"/>
    <lineage>
        <taxon>Eukaryota</taxon>
        <taxon>Viridiplantae</taxon>
        <taxon>Streptophyta</taxon>
        <taxon>Embryophyta</taxon>
        <taxon>Tracheophyta</taxon>
        <taxon>Spermatophyta</taxon>
        <taxon>Magnoliopsida</taxon>
        <taxon>eudicotyledons</taxon>
        <taxon>Gunneridae</taxon>
        <taxon>Pentapetalae</taxon>
        <taxon>rosids</taxon>
        <taxon>Vitales</taxon>
        <taxon>Vitaceae</taxon>
        <taxon>Viteae</taxon>
        <taxon>Vitis</taxon>
    </lineage>
</organism>
<protein>
    <recommendedName>
        <fullName evidence="3">Retrotransposon gag domain-containing protein</fullName>
    </recommendedName>
</protein>
<dbReference type="PANTHER" id="PTHR37610:SF40">
    <property type="entry name" value="OS01G0909600 PROTEIN"/>
    <property type="match status" value="1"/>
</dbReference>
<dbReference type="AlphaFoldDB" id="A0A438CUW5"/>
<name>A0A438CUW5_VITVI</name>
<dbReference type="PANTHER" id="PTHR37610">
    <property type="entry name" value="CCHC-TYPE DOMAIN-CONTAINING PROTEIN"/>
    <property type="match status" value="1"/>
</dbReference>